<protein>
    <recommendedName>
        <fullName evidence="5">DUF3823 domain-containing protein</fullName>
    </recommendedName>
</protein>
<gene>
    <name evidence="3" type="ORF">ACFSRY_01535</name>
</gene>
<keyword evidence="4" id="KW-1185">Reference proteome</keyword>
<evidence type="ECO:0000313" key="4">
    <source>
        <dbReference type="Proteomes" id="UP001597544"/>
    </source>
</evidence>
<reference evidence="4" key="1">
    <citation type="journal article" date="2019" name="Int. J. Syst. Evol. Microbiol.">
        <title>The Global Catalogue of Microorganisms (GCM) 10K type strain sequencing project: providing services to taxonomists for standard genome sequencing and annotation.</title>
        <authorList>
            <consortium name="The Broad Institute Genomics Platform"/>
            <consortium name="The Broad Institute Genome Sequencing Center for Infectious Disease"/>
            <person name="Wu L."/>
            <person name="Ma J."/>
        </authorList>
    </citation>
    <scope>NUCLEOTIDE SEQUENCE [LARGE SCALE GENOMIC DNA]</scope>
    <source>
        <strain evidence="4">KCTC 42498</strain>
    </source>
</reference>
<dbReference type="RefSeq" id="WP_377502720.1">
    <property type="nucleotide sequence ID" value="NZ_JBHULU010000002.1"/>
</dbReference>
<dbReference type="PROSITE" id="PS51257">
    <property type="entry name" value="PROKAR_LIPOPROTEIN"/>
    <property type="match status" value="1"/>
</dbReference>
<dbReference type="EMBL" id="JBHULU010000002">
    <property type="protein sequence ID" value="MFD2512534.1"/>
    <property type="molecule type" value="Genomic_DNA"/>
</dbReference>
<comment type="caution">
    <text evidence="3">The sequence shown here is derived from an EMBL/GenBank/DDBJ whole genome shotgun (WGS) entry which is preliminary data.</text>
</comment>
<proteinExistence type="predicted"/>
<evidence type="ECO:0000256" key="1">
    <source>
        <dbReference type="SAM" id="MobiDB-lite"/>
    </source>
</evidence>
<evidence type="ECO:0000313" key="3">
    <source>
        <dbReference type="EMBL" id="MFD2512534.1"/>
    </source>
</evidence>
<feature type="signal peptide" evidence="2">
    <location>
        <begin position="1"/>
        <end position="22"/>
    </location>
</feature>
<sequence>MKYLLKYNLALLSLMAVLGSCREEPNYPDEPEINFKRVDVDYRKETNDQGTETGITTALITMVVGFQDGDGNLGLNPLDFEPGTTDPDSQAPFNPGSPYENNFVTDLYIKKPVPGNPTDSAFVRYEFPVQGFDFSGRFQRLTTDDRVEPLEGEIKYTLTGITSEFFNTGDILKFQIYIYDRDTPVPNRSNIVETTPIKLNFN</sequence>
<keyword evidence="2" id="KW-0732">Signal</keyword>
<accession>A0ABW5IFU4</accession>
<name>A0ABW5IFU4_9BACT</name>
<feature type="region of interest" description="Disordered" evidence="1">
    <location>
        <begin position="75"/>
        <end position="97"/>
    </location>
</feature>
<evidence type="ECO:0008006" key="5">
    <source>
        <dbReference type="Google" id="ProtNLM"/>
    </source>
</evidence>
<dbReference type="Proteomes" id="UP001597544">
    <property type="component" value="Unassembled WGS sequence"/>
</dbReference>
<organism evidence="3 4">
    <name type="scientific">Pontibacter locisalis</name>
    <dbReference type="NCBI Taxonomy" id="1719035"/>
    <lineage>
        <taxon>Bacteria</taxon>
        <taxon>Pseudomonadati</taxon>
        <taxon>Bacteroidota</taxon>
        <taxon>Cytophagia</taxon>
        <taxon>Cytophagales</taxon>
        <taxon>Hymenobacteraceae</taxon>
        <taxon>Pontibacter</taxon>
    </lineage>
</organism>
<feature type="chain" id="PRO_5045655114" description="DUF3823 domain-containing protein" evidence="2">
    <location>
        <begin position="23"/>
        <end position="202"/>
    </location>
</feature>
<evidence type="ECO:0000256" key="2">
    <source>
        <dbReference type="SAM" id="SignalP"/>
    </source>
</evidence>